<dbReference type="Pfam" id="PF05219">
    <property type="entry name" value="DREV"/>
    <property type="match status" value="1"/>
</dbReference>
<organism evidence="2 3">
    <name type="scientific">Tetranychus urticae</name>
    <name type="common">Two-spotted spider mite</name>
    <dbReference type="NCBI Taxonomy" id="32264"/>
    <lineage>
        <taxon>Eukaryota</taxon>
        <taxon>Metazoa</taxon>
        <taxon>Ecdysozoa</taxon>
        <taxon>Arthropoda</taxon>
        <taxon>Chelicerata</taxon>
        <taxon>Arachnida</taxon>
        <taxon>Acari</taxon>
        <taxon>Acariformes</taxon>
        <taxon>Trombidiformes</taxon>
        <taxon>Prostigmata</taxon>
        <taxon>Eleutherengona</taxon>
        <taxon>Raphignathae</taxon>
        <taxon>Tetranychoidea</taxon>
        <taxon>Tetranychidae</taxon>
        <taxon>Tetranychus</taxon>
    </lineage>
</organism>
<dbReference type="PANTHER" id="PTHR12890">
    <property type="entry name" value="DREV PROTEIN"/>
    <property type="match status" value="1"/>
</dbReference>
<feature type="transmembrane region" description="Helical" evidence="1">
    <location>
        <begin position="84"/>
        <end position="106"/>
    </location>
</feature>
<dbReference type="OMA" id="VEIGGKW"/>
<dbReference type="SUPFAM" id="SSF53335">
    <property type="entry name" value="S-adenosyl-L-methionine-dependent methyltransferases"/>
    <property type="match status" value="1"/>
</dbReference>
<dbReference type="CDD" id="cd02440">
    <property type="entry name" value="AdoMet_MTases"/>
    <property type="match status" value="1"/>
</dbReference>
<dbReference type="STRING" id="32264.T1KPQ0"/>
<keyword evidence="1" id="KW-1133">Transmembrane helix</keyword>
<dbReference type="HOGENOM" id="CLU_056100_0_0_1"/>
<dbReference type="EMBL" id="CAEY01000336">
    <property type="status" value="NOT_ANNOTATED_CDS"/>
    <property type="molecule type" value="Genomic_DNA"/>
</dbReference>
<dbReference type="eggNOG" id="KOG3987">
    <property type="taxonomic scope" value="Eukaryota"/>
</dbReference>
<name>T1KPQ0_TETUR</name>
<keyword evidence="1" id="KW-0472">Membrane</keyword>
<keyword evidence="1" id="KW-0812">Transmembrane</keyword>
<dbReference type="Gene3D" id="3.40.50.150">
    <property type="entry name" value="Vaccinia Virus protein VP39"/>
    <property type="match status" value="1"/>
</dbReference>
<gene>
    <name evidence="2" type="primary">107366142</name>
</gene>
<reference evidence="3" key="1">
    <citation type="submission" date="2011-08" db="EMBL/GenBank/DDBJ databases">
        <authorList>
            <person name="Rombauts S."/>
        </authorList>
    </citation>
    <scope>NUCLEOTIDE SEQUENCE</scope>
    <source>
        <strain evidence="3">London</strain>
    </source>
</reference>
<evidence type="ECO:0008006" key="4">
    <source>
        <dbReference type="Google" id="ProtNLM"/>
    </source>
</evidence>
<proteinExistence type="predicted"/>
<dbReference type="GO" id="GO:0106370">
    <property type="term" value="F:protein-L-histidine N-pros-methyltransferase activity"/>
    <property type="evidence" value="ECO:0007669"/>
    <property type="project" value="InterPro"/>
</dbReference>
<dbReference type="Proteomes" id="UP000015104">
    <property type="component" value="Unassembled WGS sequence"/>
</dbReference>
<dbReference type="AlphaFoldDB" id="T1KPQ0"/>
<sequence length="307" mass="35455">MDCKLVNCNQQRPIIRGSLARSLYERMLREEQLRNFDSSKWYKCDLTKVDESIASKFVELSYDTETDNFIKTCYQKSDWLFTHIFNALAQAFLGLFMTATSINGLLKRGSMFVFSNQQFSLIYDEINSVESDSESLLLDIGSGDGRVTSVMAKYFHKTYCTEVSPVMKRLLAKRGYEVLDVDKWFENDLSFNLISCLNVLDRCDRPLSMIKKMRQKIKPNGRILLALVLPLNQYVESSSNGHKPSEVINLTGNSLEQHAQSFIQDYIEPNDLELVAWTKVPYLCEGDLELSYYWLNDVLFLLKPKQS</sequence>
<dbReference type="EnsemblMetazoa" id="tetur17g01310.1">
    <property type="protein sequence ID" value="tetur17g01310.1"/>
    <property type="gene ID" value="tetur17g01310"/>
</dbReference>
<dbReference type="OrthoDB" id="199041at2759"/>
<protein>
    <recommendedName>
        <fullName evidence="4">Methyltransferase type 11 domain-containing protein</fullName>
    </recommendedName>
</protein>
<evidence type="ECO:0000313" key="2">
    <source>
        <dbReference type="EnsemblMetazoa" id="tetur17g01310.1"/>
    </source>
</evidence>
<reference evidence="2" key="2">
    <citation type="submission" date="2015-06" db="UniProtKB">
        <authorList>
            <consortium name="EnsemblMetazoa"/>
        </authorList>
    </citation>
    <scope>IDENTIFICATION</scope>
</reference>
<dbReference type="PANTHER" id="PTHR12890:SF0">
    <property type="entry name" value="PROTEIN-L-HISTIDINE N-PROS-METHYLTRANSFERASE"/>
    <property type="match status" value="1"/>
</dbReference>
<dbReference type="InterPro" id="IPR029063">
    <property type="entry name" value="SAM-dependent_MTases_sf"/>
</dbReference>
<dbReference type="KEGG" id="tut:107366142"/>
<evidence type="ECO:0000256" key="1">
    <source>
        <dbReference type="SAM" id="Phobius"/>
    </source>
</evidence>
<keyword evidence="3" id="KW-1185">Reference proteome</keyword>
<accession>T1KPQ0</accession>
<dbReference type="InterPro" id="IPR007884">
    <property type="entry name" value="METL9"/>
</dbReference>
<evidence type="ECO:0000313" key="3">
    <source>
        <dbReference type="Proteomes" id="UP000015104"/>
    </source>
</evidence>